<evidence type="ECO:0000256" key="2">
    <source>
        <dbReference type="SAM" id="MobiDB-lite"/>
    </source>
</evidence>
<dbReference type="AlphaFoldDB" id="A0A5C6P0G8"/>
<sequence length="308" mass="36359">MVMQQGERRGLPEERGGKTTSLLQLRERVVKRRQLRTVAHVETLTQLNSTQAALKESNLKCASLEETLHSQQQEKEERHRRELMEQEEGLNQKLLVIQEEFERKLEKEKQRFNEEKEALRQQLFFQEDKFKKLLDEEKQKYNEKILEKEELMKQQLLAKEEKFNKMLADVHQRWESTAQKWVQMREELEQESQRLREEEEEKTKEELQRLSEAILQLQLKAFSGPVAPLAAPQIKQDGALPRAQWRQGCGRPTQKFSLNFSQSSLLVWCIVGRQRPNSAELHQGGQRRQAELDIATKPIRQQDVGLTL</sequence>
<dbReference type="Proteomes" id="UP000324091">
    <property type="component" value="Chromosome 15"/>
</dbReference>
<evidence type="ECO:0000313" key="4">
    <source>
        <dbReference type="Proteomes" id="UP000324091"/>
    </source>
</evidence>
<evidence type="ECO:0000313" key="3">
    <source>
        <dbReference type="EMBL" id="TWW73013.1"/>
    </source>
</evidence>
<feature type="region of interest" description="Disordered" evidence="2">
    <location>
        <begin position="1"/>
        <end position="20"/>
    </location>
</feature>
<gene>
    <name evidence="3" type="ORF">D4764_15G0004070</name>
</gene>
<evidence type="ECO:0000256" key="1">
    <source>
        <dbReference type="SAM" id="Coils"/>
    </source>
</evidence>
<keyword evidence="1" id="KW-0175">Coiled coil</keyword>
<reference evidence="3 4" key="1">
    <citation type="submission" date="2019-04" db="EMBL/GenBank/DDBJ databases">
        <title>Chromosome genome assembly for Takifugu flavidus.</title>
        <authorList>
            <person name="Xiao S."/>
        </authorList>
    </citation>
    <scope>NUCLEOTIDE SEQUENCE [LARGE SCALE GENOMIC DNA]</scope>
    <source>
        <strain evidence="3">HTHZ2018</strain>
        <tissue evidence="3">Muscle</tissue>
    </source>
</reference>
<feature type="coiled-coil region" evidence="1">
    <location>
        <begin position="47"/>
        <end position="220"/>
    </location>
</feature>
<feature type="compositionally biased region" description="Basic and acidic residues" evidence="2">
    <location>
        <begin position="1"/>
        <end position="17"/>
    </location>
</feature>
<organism evidence="3 4">
    <name type="scientific">Takifugu flavidus</name>
    <name type="common">sansaifugu</name>
    <dbReference type="NCBI Taxonomy" id="433684"/>
    <lineage>
        <taxon>Eukaryota</taxon>
        <taxon>Metazoa</taxon>
        <taxon>Chordata</taxon>
        <taxon>Craniata</taxon>
        <taxon>Vertebrata</taxon>
        <taxon>Euteleostomi</taxon>
        <taxon>Actinopterygii</taxon>
        <taxon>Neopterygii</taxon>
        <taxon>Teleostei</taxon>
        <taxon>Neoteleostei</taxon>
        <taxon>Acanthomorphata</taxon>
        <taxon>Eupercaria</taxon>
        <taxon>Tetraodontiformes</taxon>
        <taxon>Tetradontoidea</taxon>
        <taxon>Tetraodontidae</taxon>
        <taxon>Takifugu</taxon>
    </lineage>
</organism>
<name>A0A5C6P0G8_9TELE</name>
<comment type="caution">
    <text evidence="3">The sequence shown here is derived from an EMBL/GenBank/DDBJ whole genome shotgun (WGS) entry which is preliminary data.</text>
</comment>
<keyword evidence="4" id="KW-1185">Reference proteome</keyword>
<protein>
    <submittedName>
        <fullName evidence="3">Uncharacterized protein</fullName>
    </submittedName>
</protein>
<dbReference type="EMBL" id="RHFK02000007">
    <property type="protein sequence ID" value="TWW73013.1"/>
    <property type="molecule type" value="Genomic_DNA"/>
</dbReference>
<proteinExistence type="predicted"/>
<accession>A0A5C6P0G8</accession>